<protein>
    <recommendedName>
        <fullName evidence="4">DRBM domain-containing protein</fullName>
    </recommendedName>
</protein>
<organism evidence="2 3">
    <name type="scientific">Diaporthe eres</name>
    <name type="common">Phomopsis oblonga</name>
    <dbReference type="NCBI Taxonomy" id="83184"/>
    <lineage>
        <taxon>Eukaryota</taxon>
        <taxon>Fungi</taxon>
        <taxon>Dikarya</taxon>
        <taxon>Ascomycota</taxon>
        <taxon>Pezizomycotina</taxon>
        <taxon>Sordariomycetes</taxon>
        <taxon>Sordariomycetidae</taxon>
        <taxon>Diaporthales</taxon>
        <taxon>Diaporthaceae</taxon>
        <taxon>Diaporthe</taxon>
        <taxon>Diaporthe eres species complex</taxon>
    </lineage>
</organism>
<accession>A0ABR1PHA7</accession>
<dbReference type="Proteomes" id="UP001430848">
    <property type="component" value="Unassembled WGS sequence"/>
</dbReference>
<name>A0ABR1PHA7_DIAER</name>
<evidence type="ECO:0000313" key="2">
    <source>
        <dbReference type="EMBL" id="KAK7736764.1"/>
    </source>
</evidence>
<keyword evidence="3" id="KW-1185">Reference proteome</keyword>
<comment type="caution">
    <text evidence="2">The sequence shown here is derived from an EMBL/GenBank/DDBJ whole genome shotgun (WGS) entry which is preliminary data.</text>
</comment>
<dbReference type="EMBL" id="JAKNSF020000009">
    <property type="protein sequence ID" value="KAK7736764.1"/>
    <property type="molecule type" value="Genomic_DNA"/>
</dbReference>
<sequence length="317" mass="35073">MATPDDHEPSFPDAVYQKVKDWVAKQEAFEKEKKAPAPLTDVQRMFLDGFRARSPLPDIGQVDYVSLLCRYRQANPTGKDIAFTEGIRDIRNAEGNSKPHWTYTVELSEALTHEPAIHSFPAAGYGLDTTGCCPAFSKKKDAKQYAAKYAIDWLIQQSLMPSNLRDVTFLKQVPSARAPNDLQGQPEKRPSEGTNGVLSPPPKRQTKGTNGAVDVEDNSLSATQRVHDLCQSMGLKPPRYELTLADPRSNYVFDGYPDFGDDADSFPEDLGRITGVAGRDNAKQEIAEKVLPCLRDMHQKRAAEAAEFQLISESTGS</sequence>
<proteinExistence type="predicted"/>
<dbReference type="Gene3D" id="3.30.160.20">
    <property type="match status" value="1"/>
</dbReference>
<gene>
    <name evidence="2" type="ORF">SLS63_003112</name>
</gene>
<evidence type="ECO:0000313" key="3">
    <source>
        <dbReference type="Proteomes" id="UP001430848"/>
    </source>
</evidence>
<evidence type="ECO:0008006" key="4">
    <source>
        <dbReference type="Google" id="ProtNLM"/>
    </source>
</evidence>
<evidence type="ECO:0000256" key="1">
    <source>
        <dbReference type="SAM" id="MobiDB-lite"/>
    </source>
</evidence>
<feature type="region of interest" description="Disordered" evidence="1">
    <location>
        <begin position="176"/>
        <end position="216"/>
    </location>
</feature>
<reference evidence="2 3" key="1">
    <citation type="submission" date="2024-02" db="EMBL/GenBank/DDBJ databases">
        <title>De novo assembly and annotation of 12 fungi associated with fruit tree decline syndrome in Ontario, Canada.</title>
        <authorList>
            <person name="Sulman M."/>
            <person name="Ellouze W."/>
            <person name="Ilyukhin E."/>
        </authorList>
    </citation>
    <scope>NUCLEOTIDE SEQUENCE [LARGE SCALE GENOMIC DNA]</scope>
    <source>
        <strain evidence="2 3">M169</strain>
    </source>
</reference>